<keyword evidence="4" id="KW-0444">Lipid biosynthesis</keyword>
<dbReference type="PATRIC" id="fig|1122241.3.peg.443"/>
<accession>A0A151B1A7</accession>
<dbReference type="InterPro" id="IPR000390">
    <property type="entry name" value="Small_drug/metabolite_transptr"/>
</dbReference>
<dbReference type="PANTHER" id="PTHR30561:SF9">
    <property type="entry name" value="4-AMINO-4-DEOXY-L-ARABINOSE-PHOSPHOUNDECAPRENOL FLIPPASE SUBUNIT ARNF-RELATED"/>
    <property type="match status" value="1"/>
</dbReference>
<dbReference type="Pfam" id="PF00892">
    <property type="entry name" value="EamA"/>
    <property type="match status" value="1"/>
</dbReference>
<dbReference type="InterPro" id="IPR000620">
    <property type="entry name" value="EamA_dom"/>
</dbReference>
<keyword evidence="5" id="KW-0997">Cell inner membrane</keyword>
<comment type="similarity">
    <text evidence="2">Belongs to the EamA transporter family.</text>
</comment>
<keyword evidence="7 12" id="KW-0812">Transmembrane</keyword>
<dbReference type="RefSeq" id="WP_062280849.1">
    <property type="nucleotide sequence ID" value="NZ_LTBC01000001.1"/>
</dbReference>
<proteinExistence type="inferred from homology"/>
<evidence type="ECO:0000256" key="2">
    <source>
        <dbReference type="ARBA" id="ARBA00007362"/>
    </source>
</evidence>
<dbReference type="InterPro" id="IPR037185">
    <property type="entry name" value="EmrE-like"/>
</dbReference>
<evidence type="ECO:0000256" key="11">
    <source>
        <dbReference type="ARBA" id="ARBA00023136"/>
    </source>
</evidence>
<feature type="transmembrane region" description="Helical" evidence="12">
    <location>
        <begin position="74"/>
        <end position="92"/>
    </location>
</feature>
<dbReference type="Proteomes" id="UP000075670">
    <property type="component" value="Unassembled WGS sequence"/>
</dbReference>
<reference evidence="14 15" key="1">
    <citation type="submission" date="2016-02" db="EMBL/GenBank/DDBJ databases">
        <title>Genome sequence of Moorella mulderi DSM 14980.</title>
        <authorList>
            <person name="Poehlein A."/>
            <person name="Daniel R."/>
        </authorList>
    </citation>
    <scope>NUCLEOTIDE SEQUENCE [LARGE SCALE GENOMIC DNA]</scope>
    <source>
        <strain evidence="14 15">DSM 14980</strain>
    </source>
</reference>
<evidence type="ECO:0000256" key="1">
    <source>
        <dbReference type="ARBA" id="ARBA00004651"/>
    </source>
</evidence>
<name>A0A151B1A7_9FIRM</name>
<evidence type="ECO:0000256" key="6">
    <source>
        <dbReference type="ARBA" id="ARBA00022556"/>
    </source>
</evidence>
<dbReference type="SUPFAM" id="SSF103481">
    <property type="entry name" value="Multidrug resistance efflux transporter EmrE"/>
    <property type="match status" value="1"/>
</dbReference>
<dbReference type="Gene3D" id="1.10.3730.20">
    <property type="match status" value="1"/>
</dbReference>
<feature type="transmembrane region" description="Helical" evidence="12">
    <location>
        <begin position="98"/>
        <end position="115"/>
    </location>
</feature>
<feature type="transmembrane region" description="Helical" evidence="12">
    <location>
        <begin position="41"/>
        <end position="62"/>
    </location>
</feature>
<evidence type="ECO:0000313" key="15">
    <source>
        <dbReference type="Proteomes" id="UP000075670"/>
    </source>
</evidence>
<evidence type="ECO:0000256" key="12">
    <source>
        <dbReference type="SAM" id="Phobius"/>
    </source>
</evidence>
<comment type="subcellular location">
    <subcellularLocation>
        <location evidence="1">Cell membrane</location>
        <topology evidence="1">Multi-pass membrane protein</topology>
    </subcellularLocation>
</comment>
<sequence>MPVLVLILLSVFLGAGAQVLFKVGVLQLDSLKFNIQGITGLLFSPYILGGLVAFAASFLLWLKVLAEVPLSYAYPMVSLGYVFVFLLSWLYLGESLPALRVVGLALIIGGILLIARS</sequence>
<dbReference type="OrthoDB" id="9156836at2"/>
<dbReference type="EMBL" id="LTBC01000001">
    <property type="protein sequence ID" value="KYH33709.1"/>
    <property type="molecule type" value="Genomic_DNA"/>
</dbReference>
<feature type="domain" description="EamA" evidence="13">
    <location>
        <begin position="45"/>
        <end position="115"/>
    </location>
</feature>
<keyword evidence="9 12" id="KW-1133">Transmembrane helix</keyword>
<evidence type="ECO:0000256" key="3">
    <source>
        <dbReference type="ARBA" id="ARBA00022475"/>
    </source>
</evidence>
<evidence type="ECO:0000313" key="14">
    <source>
        <dbReference type="EMBL" id="KYH33709.1"/>
    </source>
</evidence>
<comment type="caution">
    <text evidence="14">The sequence shown here is derived from an EMBL/GenBank/DDBJ whole genome shotgun (WGS) entry which is preliminary data.</text>
</comment>
<dbReference type="GO" id="GO:0009103">
    <property type="term" value="P:lipopolysaccharide biosynthetic process"/>
    <property type="evidence" value="ECO:0007669"/>
    <property type="project" value="UniProtKB-KW"/>
</dbReference>
<evidence type="ECO:0000259" key="13">
    <source>
        <dbReference type="Pfam" id="PF00892"/>
    </source>
</evidence>
<dbReference type="GO" id="GO:0022857">
    <property type="term" value="F:transmembrane transporter activity"/>
    <property type="evidence" value="ECO:0007669"/>
    <property type="project" value="InterPro"/>
</dbReference>
<keyword evidence="10" id="KW-0443">Lipid metabolism</keyword>
<dbReference type="AlphaFoldDB" id="A0A151B1A7"/>
<gene>
    <name evidence="14" type="primary">arnE</name>
    <name evidence="14" type="ORF">MOMUL_04150</name>
</gene>
<keyword evidence="6" id="KW-0441">Lipid A biosynthesis</keyword>
<organism evidence="14 15">
    <name type="scientific">Moorella mulderi DSM 14980</name>
    <dbReference type="NCBI Taxonomy" id="1122241"/>
    <lineage>
        <taxon>Bacteria</taxon>
        <taxon>Bacillati</taxon>
        <taxon>Bacillota</taxon>
        <taxon>Clostridia</taxon>
        <taxon>Neomoorellales</taxon>
        <taxon>Neomoorellaceae</taxon>
        <taxon>Neomoorella</taxon>
    </lineage>
</organism>
<evidence type="ECO:0000256" key="9">
    <source>
        <dbReference type="ARBA" id="ARBA00022989"/>
    </source>
</evidence>
<evidence type="ECO:0000256" key="4">
    <source>
        <dbReference type="ARBA" id="ARBA00022516"/>
    </source>
</evidence>
<keyword evidence="15" id="KW-1185">Reference proteome</keyword>
<keyword evidence="8" id="KW-0448">Lipopolysaccharide biosynthesis</keyword>
<evidence type="ECO:0000256" key="7">
    <source>
        <dbReference type="ARBA" id="ARBA00022692"/>
    </source>
</evidence>
<keyword evidence="11 12" id="KW-0472">Membrane</keyword>
<keyword evidence="3" id="KW-1003">Cell membrane</keyword>
<protein>
    <submittedName>
        <fullName evidence="14">4-amino-4-deoxy-L-arabinose-phosphoundecaprenol flippase subunit ArnE</fullName>
    </submittedName>
</protein>
<evidence type="ECO:0000256" key="10">
    <source>
        <dbReference type="ARBA" id="ARBA00023098"/>
    </source>
</evidence>
<evidence type="ECO:0000256" key="8">
    <source>
        <dbReference type="ARBA" id="ARBA00022985"/>
    </source>
</evidence>
<evidence type="ECO:0000256" key="5">
    <source>
        <dbReference type="ARBA" id="ARBA00022519"/>
    </source>
</evidence>
<dbReference type="PANTHER" id="PTHR30561">
    <property type="entry name" value="SMR FAMILY PROTON-DEPENDENT DRUG EFFLUX TRANSPORTER SUGE"/>
    <property type="match status" value="1"/>
</dbReference>
<dbReference type="GO" id="GO:0005886">
    <property type="term" value="C:plasma membrane"/>
    <property type="evidence" value="ECO:0007669"/>
    <property type="project" value="UniProtKB-SubCell"/>
</dbReference>